<feature type="signal peptide" evidence="2">
    <location>
        <begin position="1"/>
        <end position="29"/>
    </location>
</feature>
<dbReference type="PANTHER" id="PTHR33376">
    <property type="match status" value="1"/>
</dbReference>
<keyword evidence="1 2" id="KW-0732">Signal</keyword>
<dbReference type="InterPro" id="IPR006311">
    <property type="entry name" value="TAT_signal"/>
</dbReference>
<dbReference type="RefSeq" id="WP_201080223.1">
    <property type="nucleotide sequence ID" value="NZ_CP067420.1"/>
</dbReference>
<name>A0ABX7BFL0_9PROT</name>
<dbReference type="InterPro" id="IPR026289">
    <property type="entry name" value="SBP_TakP-like"/>
</dbReference>
<evidence type="ECO:0000256" key="1">
    <source>
        <dbReference type="ARBA" id="ARBA00022729"/>
    </source>
</evidence>
<dbReference type="Pfam" id="PF03480">
    <property type="entry name" value="DctP"/>
    <property type="match status" value="1"/>
</dbReference>
<protein>
    <submittedName>
        <fullName evidence="3">TRAP transporter substrate-binding protein</fullName>
    </submittedName>
</protein>
<gene>
    <name evidence="3" type="ORF">IGS68_11915</name>
</gene>
<evidence type="ECO:0000313" key="3">
    <source>
        <dbReference type="EMBL" id="QQP91861.1"/>
    </source>
</evidence>
<dbReference type="Proteomes" id="UP000595197">
    <property type="component" value="Chromosome"/>
</dbReference>
<dbReference type="Gene3D" id="3.40.190.170">
    <property type="entry name" value="Bacterial extracellular solute-binding protein, family 7"/>
    <property type="match status" value="1"/>
</dbReference>
<evidence type="ECO:0000256" key="2">
    <source>
        <dbReference type="SAM" id="SignalP"/>
    </source>
</evidence>
<dbReference type="PANTHER" id="PTHR33376:SF5">
    <property type="entry name" value="EXTRACYTOPLASMIC SOLUTE RECEPTOR PROTEIN"/>
    <property type="match status" value="1"/>
</dbReference>
<dbReference type="PIRSF" id="PIRSF039026">
    <property type="entry name" value="SiaP"/>
    <property type="match status" value="1"/>
</dbReference>
<dbReference type="NCBIfam" id="NF037995">
    <property type="entry name" value="TRAP_S1"/>
    <property type="match status" value="1"/>
</dbReference>
<dbReference type="CDD" id="cd13604">
    <property type="entry name" value="PBP2_TRAP_ketoacid_lactate_like"/>
    <property type="match status" value="1"/>
</dbReference>
<reference evidence="3" key="1">
    <citation type="submission" date="2021-02" db="EMBL/GenBank/DDBJ databases">
        <title>Skermanella TT6 skin isolate.</title>
        <authorList>
            <person name="Lee K."/>
            <person name="Ganzorig M."/>
        </authorList>
    </citation>
    <scope>NUCLEOTIDE SEQUENCE</scope>
    <source>
        <strain evidence="3">TT6</strain>
    </source>
</reference>
<evidence type="ECO:0000313" key="4">
    <source>
        <dbReference type="Proteomes" id="UP000595197"/>
    </source>
</evidence>
<proteinExistence type="predicted"/>
<sequence>MKTEETTVSRRKFLRTGALGAGAAAGALAAPAVVTAQSPTVLKMQTSWPSSDIFQDMAKQYVERVEAMSGGRLKIDLLPAGAVVGAFQVQDACHDGIIDAAHTVPVYWYGKHKAASLFGTGPVWGGSATNLLAWIHKGGGQEFYRELTQDILGLNVVGFFGFPMPAQPLGWFKKEIAGAGDVNGLKYRTVGLAADLMQAMGMRVTQLPGGEIVPAMERGVIDAFEFNNPTSDMRFGAQDVAKNYMLSSYHQASESFEFIFNKDRFERLDKDLQAILRYAVESASTANTALALDQYSADLQKLQKESGVKVVRTPSEVLNKQLEAWDKLIPQLEGDAFMKRVMDSQRAWTERTVFYQLMNDPDYKLAFNHYFPSKIAL</sequence>
<dbReference type="InterPro" id="IPR018389">
    <property type="entry name" value="DctP_fam"/>
</dbReference>
<dbReference type="Gene3D" id="3.40.190.10">
    <property type="entry name" value="Periplasmic binding protein-like II"/>
    <property type="match status" value="1"/>
</dbReference>
<dbReference type="InterPro" id="IPR038404">
    <property type="entry name" value="TRAP_DctP_sf"/>
</dbReference>
<keyword evidence="4" id="KW-1185">Reference proteome</keyword>
<organism evidence="3 4">
    <name type="scientific">Skermanella cutis</name>
    <dbReference type="NCBI Taxonomy" id="2775420"/>
    <lineage>
        <taxon>Bacteria</taxon>
        <taxon>Pseudomonadati</taxon>
        <taxon>Pseudomonadota</taxon>
        <taxon>Alphaproteobacteria</taxon>
        <taxon>Rhodospirillales</taxon>
        <taxon>Azospirillaceae</taxon>
        <taxon>Skermanella</taxon>
    </lineage>
</organism>
<dbReference type="PROSITE" id="PS51318">
    <property type="entry name" value="TAT"/>
    <property type="match status" value="1"/>
</dbReference>
<accession>A0ABX7BFL0</accession>
<dbReference type="EMBL" id="CP067420">
    <property type="protein sequence ID" value="QQP91861.1"/>
    <property type="molecule type" value="Genomic_DNA"/>
</dbReference>
<feature type="chain" id="PRO_5047466904" evidence="2">
    <location>
        <begin position="30"/>
        <end position="377"/>
    </location>
</feature>